<name>A0AAW6HYD8_9BACT</name>
<reference evidence="1" key="1">
    <citation type="submission" date="2023-01" db="EMBL/GenBank/DDBJ databases">
        <title>Exploring GABA producing Bacteroides strains toward improving mental health.</title>
        <authorList>
            <person name="Yousuf B."/>
            <person name="Bouhlel N.E."/>
            <person name="Mottawea W."/>
            <person name="Hammami R."/>
        </authorList>
    </citation>
    <scope>NUCLEOTIDE SEQUENCE</scope>
    <source>
        <strain evidence="1">UO.H1047</strain>
    </source>
</reference>
<comment type="caution">
    <text evidence="1">The sequence shown here is derived from an EMBL/GenBank/DDBJ whole genome shotgun (WGS) entry which is preliminary data.</text>
</comment>
<dbReference type="EMBL" id="JAQPYX010000007">
    <property type="protein sequence ID" value="MDC7147994.1"/>
    <property type="molecule type" value="Genomic_DNA"/>
</dbReference>
<proteinExistence type="predicted"/>
<organism evidence="1 2">
    <name type="scientific">Parabacteroides johnsonii</name>
    <dbReference type="NCBI Taxonomy" id="387661"/>
    <lineage>
        <taxon>Bacteria</taxon>
        <taxon>Pseudomonadati</taxon>
        <taxon>Bacteroidota</taxon>
        <taxon>Bacteroidia</taxon>
        <taxon>Bacteroidales</taxon>
        <taxon>Tannerellaceae</taxon>
        <taxon>Parabacteroides</taxon>
    </lineage>
</organism>
<evidence type="ECO:0000313" key="1">
    <source>
        <dbReference type="EMBL" id="MDC7147994.1"/>
    </source>
</evidence>
<dbReference type="Proteomes" id="UP001213646">
    <property type="component" value="Unassembled WGS sequence"/>
</dbReference>
<dbReference type="RefSeq" id="WP_122342911.1">
    <property type="nucleotide sequence ID" value="NZ_CAOJXY010000004.1"/>
</dbReference>
<dbReference type="AlphaFoldDB" id="A0AAW6HYD8"/>
<gene>
    <name evidence="1" type="ORF">PQG89_00930</name>
</gene>
<sequence length="131" mass="15014">MKVLALTIKQQPFNEILTGEKTEEFRELRPTMYCSRYVVYRGDDGKVYKMASLVPKGVDCKPEIVKYDALKLITGEQKGTRPYLIVEVKSAQIEVITDEDDNVITYEKDGMTYAMAQIVYKLGKVLDKFNC</sequence>
<protein>
    <submittedName>
        <fullName evidence="1">ASCH domain-containing protein</fullName>
    </submittedName>
</protein>
<evidence type="ECO:0000313" key="2">
    <source>
        <dbReference type="Proteomes" id="UP001213646"/>
    </source>
</evidence>
<accession>A0AAW6HYD8</accession>